<comment type="caution">
    <text evidence="4">The sequence shown here is derived from an EMBL/GenBank/DDBJ whole genome shotgun (WGS) entry which is preliminary data.</text>
</comment>
<evidence type="ECO:0000313" key="5">
    <source>
        <dbReference type="Proteomes" id="UP000824469"/>
    </source>
</evidence>
<feature type="domain" description="SAC9 C8D" evidence="3">
    <location>
        <begin position="97"/>
        <end position="200"/>
    </location>
</feature>
<feature type="domain" description="SAC9 C-terminal" evidence="1">
    <location>
        <begin position="510"/>
        <end position="591"/>
    </location>
</feature>
<sequence length="595" mass="65278">AKSLDYIESMKLEIERLKLNLSAAERDRALLSIGRDPATIDPNRLLEPSYMVQLRKAAQSLTMLSELFFEDKKLSAIGLETEKEDAFEFWNVNGFEDHCADPKCEVRAEKKQIKTTDSEVTPEIWPELLVCSKCARKVCTVCTTGKGSMLLANNSSLDAISPRVVPGQGGSSHGGGTTFHSLVANKALCKTCCPQIILDALLLDRVKVLSSLRQRSRVKCATSKSLQLVVGYSSESSSVDLGKQNETFDVTGKDQSGLHTVFKGESSLAEYPHASLLYPVETAEGSAPSLSLLAPVGLGSAKSYWRAPPSASSVEFAIVLATVSVVSGVAILVSPCGYTTLDPPLVQLWCSNMVMEEERTFIGKWDVRSAVASSSQLYGPENLDRIGNVPRHLMFNFRNPVKCRIIWMKLSLRRPGSSSVGSIERGFDLLSLEGSTSLPPSRRSSFGSQVAVTPYIHAKRILVVGKHLRDDLRSDALFQSSEKDKIEEFNRKAFPIWSLQSMVAVTVLLHYSVQIEAERLCDGDRVLEQYISPMAPTIAGYRLDALCAVKPYKNHSPISSEKSYVGNFVNSLEAVPTNPPVLFIHVSALQVKTIR</sequence>
<reference evidence="4 5" key="1">
    <citation type="journal article" date="2021" name="Nat. Plants">
        <title>The Taxus genome provides insights into paclitaxel biosynthesis.</title>
        <authorList>
            <person name="Xiong X."/>
            <person name="Gou J."/>
            <person name="Liao Q."/>
            <person name="Li Y."/>
            <person name="Zhou Q."/>
            <person name="Bi G."/>
            <person name="Li C."/>
            <person name="Du R."/>
            <person name="Wang X."/>
            <person name="Sun T."/>
            <person name="Guo L."/>
            <person name="Liang H."/>
            <person name="Lu P."/>
            <person name="Wu Y."/>
            <person name="Zhang Z."/>
            <person name="Ro D.K."/>
            <person name="Shang Y."/>
            <person name="Huang S."/>
            <person name="Yan J."/>
        </authorList>
    </citation>
    <scope>NUCLEOTIDE SEQUENCE [LARGE SCALE GENOMIC DNA]</scope>
    <source>
        <strain evidence="4">Ta-2019</strain>
    </source>
</reference>
<dbReference type="Pfam" id="PF24789">
    <property type="entry name" value="SAC9_GBDL_2nd"/>
    <property type="match status" value="1"/>
</dbReference>
<keyword evidence="5" id="KW-1185">Reference proteome</keyword>
<dbReference type="Pfam" id="PF24791">
    <property type="entry name" value="SAC9_C8D"/>
    <property type="match status" value="1"/>
</dbReference>
<protein>
    <submittedName>
        <fullName evidence="4">Uncharacterized protein</fullName>
    </submittedName>
</protein>
<feature type="domain" description="SAC9 second GBDL" evidence="2">
    <location>
        <begin position="265"/>
        <end position="466"/>
    </location>
</feature>
<dbReference type="PANTHER" id="PTHR46817:SF1">
    <property type="entry name" value="SAC DOMAIN-CONTAINING PROTEIN"/>
    <property type="match status" value="1"/>
</dbReference>
<dbReference type="EMBL" id="JAHRHJ020000008">
    <property type="protein sequence ID" value="KAH9305499.1"/>
    <property type="molecule type" value="Genomic_DNA"/>
</dbReference>
<dbReference type="InterPro" id="IPR057554">
    <property type="entry name" value="SAC9_C"/>
</dbReference>
<dbReference type="Pfam" id="PF24765">
    <property type="entry name" value="SAC9_C"/>
    <property type="match status" value="1"/>
</dbReference>
<organism evidence="4 5">
    <name type="scientific">Taxus chinensis</name>
    <name type="common">Chinese yew</name>
    <name type="synonym">Taxus wallichiana var. chinensis</name>
    <dbReference type="NCBI Taxonomy" id="29808"/>
    <lineage>
        <taxon>Eukaryota</taxon>
        <taxon>Viridiplantae</taxon>
        <taxon>Streptophyta</taxon>
        <taxon>Embryophyta</taxon>
        <taxon>Tracheophyta</taxon>
        <taxon>Spermatophyta</taxon>
        <taxon>Pinopsida</taxon>
        <taxon>Pinidae</taxon>
        <taxon>Conifers II</taxon>
        <taxon>Cupressales</taxon>
        <taxon>Taxaceae</taxon>
        <taxon>Taxus</taxon>
    </lineage>
</organism>
<evidence type="ECO:0000259" key="1">
    <source>
        <dbReference type="Pfam" id="PF24765"/>
    </source>
</evidence>
<dbReference type="OMA" id="QINTRNW"/>
<evidence type="ECO:0000259" key="3">
    <source>
        <dbReference type="Pfam" id="PF24791"/>
    </source>
</evidence>
<gene>
    <name evidence="4" type="ORF">KI387_009903</name>
</gene>
<accession>A0AA38FJZ9</accession>
<dbReference type="InterPro" id="IPR057553">
    <property type="entry name" value="SAC9_GBDL_2nd"/>
</dbReference>
<dbReference type="InterPro" id="IPR057557">
    <property type="entry name" value="SAC9_C8D"/>
</dbReference>
<feature type="non-terminal residue" evidence="4">
    <location>
        <position position="595"/>
    </location>
</feature>
<dbReference type="PANTHER" id="PTHR46817">
    <property type="entry name" value="PHOSPHOINOSITIDE PHOSPHATASE SAC9-RELATED"/>
    <property type="match status" value="1"/>
</dbReference>
<proteinExistence type="predicted"/>
<evidence type="ECO:0000313" key="4">
    <source>
        <dbReference type="EMBL" id="KAH9305499.1"/>
    </source>
</evidence>
<name>A0AA38FJZ9_TAXCH</name>
<dbReference type="Proteomes" id="UP000824469">
    <property type="component" value="Unassembled WGS sequence"/>
</dbReference>
<evidence type="ECO:0000259" key="2">
    <source>
        <dbReference type="Pfam" id="PF24789"/>
    </source>
</evidence>
<dbReference type="AlphaFoldDB" id="A0AA38FJZ9"/>